<dbReference type="InterPro" id="IPR013098">
    <property type="entry name" value="Ig_I-set"/>
</dbReference>
<protein>
    <recommendedName>
        <fullName evidence="1">Ig-like domain-containing protein</fullName>
    </recommendedName>
</protein>
<gene>
    <name evidence="2" type="ORF">PXEA_LOCUS22568</name>
</gene>
<dbReference type="Pfam" id="PF07679">
    <property type="entry name" value="I-set"/>
    <property type="match status" value="1"/>
</dbReference>
<feature type="domain" description="Ig-like" evidence="1">
    <location>
        <begin position="1"/>
        <end position="46"/>
    </location>
</feature>
<dbReference type="EMBL" id="CAAALY010100546">
    <property type="protein sequence ID" value="VEL29128.1"/>
    <property type="molecule type" value="Genomic_DNA"/>
</dbReference>
<dbReference type="PROSITE" id="PS50835">
    <property type="entry name" value="IG_LIKE"/>
    <property type="match status" value="1"/>
</dbReference>
<keyword evidence="3" id="KW-1185">Reference proteome</keyword>
<name>A0A3S5CQX8_9PLAT</name>
<organism evidence="2 3">
    <name type="scientific">Protopolystoma xenopodis</name>
    <dbReference type="NCBI Taxonomy" id="117903"/>
    <lineage>
        <taxon>Eukaryota</taxon>
        <taxon>Metazoa</taxon>
        <taxon>Spiralia</taxon>
        <taxon>Lophotrochozoa</taxon>
        <taxon>Platyhelminthes</taxon>
        <taxon>Monogenea</taxon>
        <taxon>Polyopisthocotylea</taxon>
        <taxon>Polystomatidea</taxon>
        <taxon>Polystomatidae</taxon>
        <taxon>Protopolystoma</taxon>
    </lineage>
</organism>
<dbReference type="InterPro" id="IPR007110">
    <property type="entry name" value="Ig-like_dom"/>
</dbReference>
<proteinExistence type="predicted"/>
<accession>A0A3S5CQX8</accession>
<dbReference type="InterPro" id="IPR013783">
    <property type="entry name" value="Ig-like_fold"/>
</dbReference>
<sequence length="46" mass="5340">MSVKEGRTLILKCRVKGRPTPKIHWYRNGHMIVGEKDSNMEVITTE</sequence>
<evidence type="ECO:0000313" key="3">
    <source>
        <dbReference type="Proteomes" id="UP000784294"/>
    </source>
</evidence>
<dbReference type="Gene3D" id="2.60.40.10">
    <property type="entry name" value="Immunoglobulins"/>
    <property type="match status" value="1"/>
</dbReference>
<dbReference type="OrthoDB" id="6156543at2759"/>
<evidence type="ECO:0000313" key="2">
    <source>
        <dbReference type="EMBL" id="VEL29128.1"/>
    </source>
</evidence>
<dbReference type="InterPro" id="IPR036179">
    <property type="entry name" value="Ig-like_dom_sf"/>
</dbReference>
<dbReference type="SUPFAM" id="SSF48726">
    <property type="entry name" value="Immunoglobulin"/>
    <property type="match status" value="1"/>
</dbReference>
<reference evidence="2" key="1">
    <citation type="submission" date="2018-11" db="EMBL/GenBank/DDBJ databases">
        <authorList>
            <consortium name="Pathogen Informatics"/>
        </authorList>
    </citation>
    <scope>NUCLEOTIDE SEQUENCE</scope>
</reference>
<dbReference type="AlphaFoldDB" id="A0A3S5CQX8"/>
<comment type="caution">
    <text evidence="2">The sequence shown here is derived from an EMBL/GenBank/DDBJ whole genome shotgun (WGS) entry which is preliminary data.</text>
</comment>
<evidence type="ECO:0000259" key="1">
    <source>
        <dbReference type="PROSITE" id="PS50835"/>
    </source>
</evidence>
<dbReference type="Proteomes" id="UP000784294">
    <property type="component" value="Unassembled WGS sequence"/>
</dbReference>